<comment type="subcellular location">
    <subcellularLocation>
        <location evidence="2">Cytoplasm</location>
        <location evidence="2">Cytosol</location>
    </subcellularLocation>
</comment>
<dbReference type="PROSITE" id="PS50980">
    <property type="entry name" value="COA_CT_NTER"/>
    <property type="match status" value="1"/>
</dbReference>
<dbReference type="GO" id="GO:0003989">
    <property type="term" value="F:acetyl-CoA carboxylase activity"/>
    <property type="evidence" value="ECO:0007669"/>
    <property type="project" value="UniProtKB-EC"/>
</dbReference>
<dbReference type="Pfam" id="PF00289">
    <property type="entry name" value="Biotin_carb_N"/>
    <property type="match status" value="1"/>
</dbReference>
<dbReference type="PANTHER" id="PTHR45728">
    <property type="entry name" value="ACETYL-COA CARBOXYLASE, ISOFORM A"/>
    <property type="match status" value="1"/>
</dbReference>
<evidence type="ECO:0000256" key="9">
    <source>
        <dbReference type="ARBA" id="ARBA00022598"/>
    </source>
</evidence>
<reference evidence="30" key="1">
    <citation type="journal article" date="2023" name="Commun. Biol.">
        <title>Genome analysis of Parmales, the sister group of diatoms, reveals the evolutionary specialization of diatoms from phago-mixotrophs to photoautotrophs.</title>
        <authorList>
            <person name="Ban H."/>
            <person name="Sato S."/>
            <person name="Yoshikawa S."/>
            <person name="Yamada K."/>
            <person name="Nakamura Y."/>
            <person name="Ichinomiya M."/>
            <person name="Sato N."/>
            <person name="Blanc-Mathieu R."/>
            <person name="Endo H."/>
            <person name="Kuwata A."/>
            <person name="Ogata H."/>
        </authorList>
    </citation>
    <scope>NUCLEOTIDE SEQUENCE [LARGE SCALE GENOMIC DNA]</scope>
    <source>
        <strain evidence="30">NIES 3700</strain>
    </source>
</reference>
<dbReference type="SUPFAM" id="SSF56059">
    <property type="entry name" value="Glutathione synthetase ATP-binding domain-like"/>
    <property type="match status" value="1"/>
</dbReference>
<dbReference type="PROSITE" id="PS50975">
    <property type="entry name" value="ATP_GRASP"/>
    <property type="match status" value="1"/>
</dbReference>
<keyword evidence="9" id="KW-0436">Ligase</keyword>
<dbReference type="Gene3D" id="3.90.226.10">
    <property type="entry name" value="2-enoyl-CoA Hydratase, Chain A, domain 1"/>
    <property type="match status" value="2"/>
</dbReference>
<evidence type="ECO:0000256" key="20">
    <source>
        <dbReference type="ARBA" id="ARBA00048065"/>
    </source>
</evidence>
<dbReference type="PROSITE" id="PS00867">
    <property type="entry name" value="CPSASE_2"/>
    <property type="match status" value="1"/>
</dbReference>
<dbReference type="Gene3D" id="2.40.460.10">
    <property type="entry name" value="Biotin dependent carboxylase carboxyltransferase"/>
    <property type="match status" value="1"/>
</dbReference>
<evidence type="ECO:0000256" key="4">
    <source>
        <dbReference type="ARBA" id="ARBA00011738"/>
    </source>
</evidence>
<dbReference type="InterPro" id="IPR011761">
    <property type="entry name" value="ATP-grasp"/>
</dbReference>
<dbReference type="GO" id="GO:0005829">
    <property type="term" value="C:cytosol"/>
    <property type="evidence" value="ECO:0007669"/>
    <property type="project" value="UniProtKB-SubCell"/>
</dbReference>
<dbReference type="InterPro" id="IPR005481">
    <property type="entry name" value="BC-like_N"/>
</dbReference>
<evidence type="ECO:0000256" key="22">
    <source>
        <dbReference type="PROSITE-ProRule" id="PRU00409"/>
    </source>
</evidence>
<evidence type="ECO:0000256" key="3">
    <source>
        <dbReference type="ARBA" id="ARBA00004956"/>
    </source>
</evidence>
<evidence type="ECO:0000256" key="7">
    <source>
        <dbReference type="ARBA" id="ARBA00022533"/>
    </source>
</evidence>
<keyword evidence="10" id="KW-0479">Metal-binding</keyword>
<dbReference type="FunFam" id="3.30.470.20:FF:000043">
    <property type="entry name" value="acetyl-CoA carboxylase 1-like"/>
    <property type="match status" value="1"/>
</dbReference>
<keyword evidence="7" id="KW-0021">Allosteric enzyme</keyword>
<dbReference type="GO" id="GO:0004075">
    <property type="term" value="F:biotin carboxylase activity"/>
    <property type="evidence" value="ECO:0007669"/>
    <property type="project" value="UniProtKB-EC"/>
</dbReference>
<evidence type="ECO:0000256" key="13">
    <source>
        <dbReference type="ARBA" id="ARBA00022840"/>
    </source>
</evidence>
<evidence type="ECO:0000256" key="14">
    <source>
        <dbReference type="ARBA" id="ARBA00022842"/>
    </source>
</evidence>
<feature type="domain" description="ATP-grasp" evidence="25">
    <location>
        <begin position="258"/>
        <end position="454"/>
    </location>
</feature>
<dbReference type="InterPro" id="IPR005482">
    <property type="entry name" value="Biotin_COase_C"/>
</dbReference>
<dbReference type="InterPro" id="IPR049074">
    <property type="entry name" value="ACCA_BT"/>
</dbReference>
<evidence type="ECO:0000256" key="17">
    <source>
        <dbReference type="ARBA" id="ARBA00023211"/>
    </source>
</evidence>
<dbReference type="CDD" id="cd06850">
    <property type="entry name" value="biotinyl_domain"/>
    <property type="match status" value="1"/>
</dbReference>
<evidence type="ECO:0000256" key="5">
    <source>
        <dbReference type="ARBA" id="ARBA00022490"/>
    </source>
</evidence>
<dbReference type="OrthoDB" id="196847at2759"/>
<gene>
    <name evidence="29" type="ORF">TrLO_g4355</name>
</gene>
<evidence type="ECO:0000313" key="29">
    <source>
        <dbReference type="EMBL" id="GMH72273.1"/>
    </source>
</evidence>
<name>A0A9W7EB67_9STRA</name>
<keyword evidence="14" id="KW-0460">Magnesium</keyword>
<comment type="subunit">
    <text evidence="4">Homodimer.</text>
</comment>
<keyword evidence="17" id="KW-0464">Manganese</keyword>
<dbReference type="InterPro" id="IPR005479">
    <property type="entry name" value="CPAse_ATP-bd"/>
</dbReference>
<evidence type="ECO:0000256" key="12">
    <source>
        <dbReference type="ARBA" id="ARBA00022832"/>
    </source>
</evidence>
<dbReference type="GO" id="GO:0046872">
    <property type="term" value="F:metal ion binding"/>
    <property type="evidence" value="ECO:0007669"/>
    <property type="project" value="UniProtKB-KW"/>
</dbReference>
<dbReference type="InterPro" id="IPR000089">
    <property type="entry name" value="Biotin_lipoyl"/>
</dbReference>
<feature type="domain" description="CoA carboxyltransferase N-terminal" evidence="27">
    <location>
        <begin position="1386"/>
        <end position="1724"/>
    </location>
</feature>
<comment type="cofactor">
    <cofactor evidence="1">
        <name>biotin</name>
        <dbReference type="ChEBI" id="CHEBI:57586"/>
    </cofactor>
</comment>
<feature type="signal peptide" evidence="23">
    <location>
        <begin position="1"/>
        <end position="34"/>
    </location>
</feature>
<keyword evidence="12" id="KW-0276">Fatty acid metabolism</keyword>
<evidence type="ECO:0000256" key="10">
    <source>
        <dbReference type="ARBA" id="ARBA00022723"/>
    </source>
</evidence>
<dbReference type="InterPro" id="IPR029045">
    <property type="entry name" value="ClpP/crotonase-like_dom_sf"/>
</dbReference>
<keyword evidence="23" id="KW-0732">Signal</keyword>
<comment type="catalytic activity">
    <reaction evidence="21">
        <text>N(6)-biotinyl-L-lysyl-[protein] + hydrogencarbonate + ATP = N(6)-carboxybiotinyl-L-lysyl-[protein] + ADP + phosphate + H(+)</text>
        <dbReference type="Rhea" id="RHEA:13501"/>
        <dbReference type="Rhea" id="RHEA-COMP:10505"/>
        <dbReference type="Rhea" id="RHEA-COMP:10506"/>
        <dbReference type="ChEBI" id="CHEBI:15378"/>
        <dbReference type="ChEBI" id="CHEBI:17544"/>
        <dbReference type="ChEBI" id="CHEBI:30616"/>
        <dbReference type="ChEBI" id="CHEBI:43474"/>
        <dbReference type="ChEBI" id="CHEBI:83144"/>
        <dbReference type="ChEBI" id="CHEBI:83145"/>
        <dbReference type="ChEBI" id="CHEBI:456216"/>
        <dbReference type="EC" id="6.3.4.14"/>
    </reaction>
</comment>
<dbReference type="PANTHER" id="PTHR45728:SF3">
    <property type="entry name" value="ACETYL-COA CARBOXYLASE"/>
    <property type="match status" value="1"/>
</dbReference>
<evidence type="ECO:0000256" key="19">
    <source>
        <dbReference type="ARBA" id="ARBA00023268"/>
    </source>
</evidence>
<dbReference type="Pfam" id="PF00364">
    <property type="entry name" value="Biotin_lipoyl"/>
    <property type="match status" value="1"/>
</dbReference>
<dbReference type="InterPro" id="IPR013815">
    <property type="entry name" value="ATP_grasp_subdomain_1"/>
</dbReference>
<evidence type="ECO:0000256" key="21">
    <source>
        <dbReference type="ARBA" id="ARBA00048600"/>
    </source>
</evidence>
<protein>
    <recommendedName>
        <fullName evidence="31">Acetyl-CoA carboxylase</fullName>
    </recommendedName>
</protein>
<evidence type="ECO:0000256" key="1">
    <source>
        <dbReference type="ARBA" id="ARBA00001953"/>
    </source>
</evidence>
<dbReference type="SUPFAM" id="SSF52440">
    <property type="entry name" value="PreATP-grasp domain"/>
    <property type="match status" value="1"/>
</dbReference>
<dbReference type="InterPro" id="IPR016185">
    <property type="entry name" value="PreATP-grasp_dom_sf"/>
</dbReference>
<evidence type="ECO:0000256" key="15">
    <source>
        <dbReference type="ARBA" id="ARBA00023098"/>
    </source>
</evidence>
<keyword evidence="30" id="KW-1185">Reference proteome</keyword>
<keyword evidence="16" id="KW-0275">Fatty acid biosynthesis</keyword>
<feature type="domain" description="Biotin carboxylation" evidence="26">
    <location>
        <begin position="101"/>
        <end position="605"/>
    </location>
</feature>
<dbReference type="SUPFAM" id="SSF51246">
    <property type="entry name" value="Rudiment single hybrid motif"/>
    <property type="match status" value="1"/>
</dbReference>
<keyword evidence="19" id="KW-0511">Multifunctional enzyme</keyword>
<dbReference type="InterPro" id="IPR011762">
    <property type="entry name" value="COA_CT_N"/>
</dbReference>
<dbReference type="Pfam" id="PF08326">
    <property type="entry name" value="ACC_central"/>
    <property type="match status" value="1"/>
</dbReference>
<evidence type="ECO:0000256" key="18">
    <source>
        <dbReference type="ARBA" id="ARBA00023267"/>
    </source>
</evidence>
<evidence type="ECO:0000313" key="30">
    <source>
        <dbReference type="Proteomes" id="UP001165122"/>
    </source>
</evidence>
<dbReference type="Gene3D" id="3.30.1490.20">
    <property type="entry name" value="ATP-grasp fold, A domain"/>
    <property type="match status" value="1"/>
</dbReference>
<evidence type="ECO:0000256" key="23">
    <source>
        <dbReference type="SAM" id="SignalP"/>
    </source>
</evidence>
<dbReference type="FunFam" id="3.90.226.10:FF:000010">
    <property type="entry name" value="acetyl-CoA carboxylase isoform X2"/>
    <property type="match status" value="1"/>
</dbReference>
<dbReference type="FunFam" id="3.30.1490.20:FF:000003">
    <property type="entry name" value="acetyl-CoA carboxylase isoform X1"/>
    <property type="match status" value="1"/>
</dbReference>
<evidence type="ECO:0008006" key="31">
    <source>
        <dbReference type="Google" id="ProtNLM"/>
    </source>
</evidence>
<comment type="caution">
    <text evidence="29">The sequence shown here is derived from an EMBL/GenBank/DDBJ whole genome shotgun (WGS) entry which is preliminary data.</text>
</comment>
<keyword evidence="11 22" id="KW-0547">Nucleotide-binding</keyword>
<dbReference type="InterPro" id="IPR011053">
    <property type="entry name" value="Single_hybrid_motif"/>
</dbReference>
<feature type="chain" id="PRO_5040996131" description="Acetyl-CoA carboxylase" evidence="23">
    <location>
        <begin position="35"/>
        <end position="2099"/>
    </location>
</feature>
<keyword evidence="6" id="KW-0444">Lipid biosynthesis</keyword>
<keyword evidence="15" id="KW-0443">Lipid metabolism</keyword>
<dbReference type="Pfam" id="PF02786">
    <property type="entry name" value="CPSase_L_D2"/>
    <property type="match status" value="1"/>
</dbReference>
<feature type="domain" description="CoA carboxyltransferase C-terminal" evidence="28">
    <location>
        <begin position="1728"/>
        <end position="2037"/>
    </location>
</feature>
<organism evidence="29 30">
    <name type="scientific">Triparma laevis f. longispina</name>
    <dbReference type="NCBI Taxonomy" id="1714387"/>
    <lineage>
        <taxon>Eukaryota</taxon>
        <taxon>Sar</taxon>
        <taxon>Stramenopiles</taxon>
        <taxon>Ochrophyta</taxon>
        <taxon>Bolidophyceae</taxon>
        <taxon>Parmales</taxon>
        <taxon>Triparmaceae</taxon>
        <taxon>Triparma</taxon>
    </lineage>
</organism>
<keyword evidence="18" id="KW-0092">Biotin</keyword>
<dbReference type="Gene3D" id="2.40.50.100">
    <property type="match status" value="1"/>
</dbReference>
<dbReference type="PROSITE" id="PS50979">
    <property type="entry name" value="BC"/>
    <property type="match status" value="1"/>
</dbReference>
<evidence type="ECO:0000259" key="28">
    <source>
        <dbReference type="PROSITE" id="PS50989"/>
    </source>
</evidence>
<keyword evidence="8" id="KW-0597">Phosphoprotein</keyword>
<evidence type="ECO:0000259" key="26">
    <source>
        <dbReference type="PROSITE" id="PS50979"/>
    </source>
</evidence>
<dbReference type="Proteomes" id="UP001165122">
    <property type="component" value="Unassembled WGS sequence"/>
</dbReference>
<dbReference type="Gene3D" id="3.90.1770.10">
    <property type="entry name" value="PreATP-grasp domain"/>
    <property type="match status" value="1"/>
</dbReference>
<sequence>MGKSQSQKICRGFKMLSPRILAVLLLLQLHLSSSFNLPGLAFSPKTTTPAVHDASVPSVSTPAVRGWGSLFSTSLFSSTIEPEVQSQALNDYVKARGGSRPIRSILIANNGMAATKSILSMRQWAYMELGDENAIKFVAMATPEDLKANAEFVRLADSFVEVPAGKNSNNYANVDVITKIAKEQGVDAVWPGWGHASENPKLPNTLSEMGIKFIGPTGPVMSVLGDKIAANILAQTAKVPSIPWSGSYGGPDDGPLQAELTEEGTIPDETFEKATCRNVEEAVEAAKRIGYENGIMIKASEGGGGKGIRFVDNEDDLKNAYVQVQNEVIGSPIFLMQLCKNARHLEVQIVGDEHGNAVALNGRDCSTQRRFQKIFEEGPPIIAPVETFREMERAAQRLTQSIGYVGAGTVEYLYNADTGKFFFLELNPRLQVEHPVTEGISLVNLPATQLQVAMGIPLNKIPEVRKFYGLDMYGDSKIDFLTEDYKPIDTHVIAARITAENPDEGFKPTSGSIERIKFQSTSNVWGYFSVGANGGIHEFADSQFGHLFAKGPTREHARKSLVLALKEIEVRGEIRTTVEYLVELLETEEFKQNTIDTSWLDGILKEKSVSVTQPPHLVVTSAAIYRAFQHINKVSFDIKESLTKGQTSLSDVNNMNSFPVEIAYLDTKYNFDVTRLSPDVLNLAINGQNVQVKIRENPDGSLVANFGGEPHRIVGMDEPLGLRLSLDGVTILMPTIFDPSELRSDVTGKVVRFLQEPGSEVAAGEPYVEVEAMKMIMPIKASESGTIAHNISPGSIISAGDLIASLSLKDPSKVKKILTYTEKLDVEEVPILDGGEDSVNFALAGYPQDVEAAAASSLENFDDINSASSFVASAIQKYLSVETQFDGLLLDDVVRDLNKANKDNLDVVIDLNMAHQQLGMRNRLILAMLRQVETFVDRFGLASLPDDLMEALNGLTMLKSKQYGEIGLAADTIVRESQIPIFEDRKAELRNQLLNNADKADLARSTSLSAGVDLLSGLFDDSDEAVASAALEVYIRRIYRAHSILDISIKKVDGQLTANWKFQFADVPAAESPVRHGKISVVKDFAAASSIMPAMIKSMKSGLADDIVDDFVNVMHIAVTTPTNGSDEDVLGKQYADLFTTHKAGLEDLKIRTVNVLISSEKKNPKYFSYPQCQNFEEDPLRRNMRPTFHHLLELSRLSTNHDLVRLDAVGKNAQVYLGTENSGKPVRGGPPQVVFVRALSHSSDVATSGGATRALLQGLDELERAISDSRVSETASSRIFLHSLPEIESTPEEIAQMYMSIMDKLKSRFATRLLKLRVDEIEVKLRIKAVENGKPVIKPVRLIASSMSGEWLKVSAYNEYPDVITGVTQEFCALGTEDQMCTFDPYGTSNIVQTKRAIARRVGSTYTYDFLGLLEVGLVEQWDTHLKELASADISRAADSMPSAIFKSDELLLDENGSIAKGSRNIGSNKIGMVAWHTVMKTPEYPEGRDVVFVANDVTVQSGSFGVEEDDFYFAASEYARKLKIPRVYIACNAGARIGLVDELKPMFQVKFTDNNNPAKGFDYLYLTDDDYKGLDEGVVNAEKCPEGWKIIDIIGTKEGIGVENLRGSGMIAGETSRAYDEIFTLSYVTGRSVGIGAYIVRLGQRVIQMKQGPMILTGFSALNKLLGKEVYTSQDQLGGPQVMHPNGVTHEVVDNDQEGVASILTWLSYVAKDASALPAVRESADPVERDVEFLPTKTPYDPRHMLAGTNDAMGFFDKGSFKEYLSGWGKSVVTGRARLGGIPIGVIAVETRLVEQRIPADPANPDSREAILPQAGQVWFPDSSHKTAQAIRDFGSSENLPLMIFANWRGFSGGTRDMAGEILKFGAMIVDALREYKHPAMIYIPPHGELRGGSWVVVDPTINLEQMEMYADVDSRGGILEPPGICEVKFRKQDQLAAMHRTDQELVLLDSELEGCQVDSDALELKKKIKEREDILLPLYLQVAHEFADLHDRSGRMKAKGVIRDVVTWPKSRQYFHYRIKRRIVQDDLVDQFMAADENLSNANAVAKLAEMVKGDFEDDKVCLSYFSDNEAAIQDSIGGVRKAAITAKIAELQAML</sequence>
<proteinExistence type="predicted"/>
<dbReference type="FunFam" id="3.40.50.20:FF:000005">
    <property type="entry name" value="acetyl-CoA carboxylase isoform X2"/>
    <property type="match status" value="1"/>
</dbReference>
<evidence type="ECO:0000256" key="2">
    <source>
        <dbReference type="ARBA" id="ARBA00004514"/>
    </source>
</evidence>
<evidence type="ECO:0000256" key="11">
    <source>
        <dbReference type="ARBA" id="ARBA00022741"/>
    </source>
</evidence>
<dbReference type="SMART" id="SM00878">
    <property type="entry name" value="Biotin_carb_C"/>
    <property type="match status" value="1"/>
</dbReference>
<dbReference type="Pfam" id="PF01039">
    <property type="entry name" value="Carboxyl_trans"/>
    <property type="match status" value="1"/>
</dbReference>
<evidence type="ECO:0000259" key="24">
    <source>
        <dbReference type="PROSITE" id="PS50968"/>
    </source>
</evidence>
<dbReference type="Pfam" id="PF21385">
    <property type="entry name" value="ACCA_BT"/>
    <property type="match status" value="1"/>
</dbReference>
<keyword evidence="5" id="KW-0963">Cytoplasm</keyword>
<evidence type="ECO:0000256" key="6">
    <source>
        <dbReference type="ARBA" id="ARBA00022516"/>
    </source>
</evidence>
<dbReference type="PROSITE" id="PS50968">
    <property type="entry name" value="BIOTINYL_LIPOYL"/>
    <property type="match status" value="1"/>
</dbReference>
<feature type="domain" description="Lipoyl-binding" evidence="24">
    <location>
        <begin position="728"/>
        <end position="807"/>
    </location>
</feature>
<dbReference type="InterPro" id="IPR013537">
    <property type="entry name" value="AcCoA_COase_cen"/>
</dbReference>
<evidence type="ECO:0000259" key="27">
    <source>
        <dbReference type="PROSITE" id="PS50980"/>
    </source>
</evidence>
<dbReference type="InterPro" id="IPR011054">
    <property type="entry name" value="Rudment_hybrid_motif"/>
</dbReference>
<comment type="catalytic activity">
    <reaction evidence="20">
        <text>hydrogencarbonate + acetyl-CoA + ATP = malonyl-CoA + ADP + phosphate + H(+)</text>
        <dbReference type="Rhea" id="RHEA:11308"/>
        <dbReference type="ChEBI" id="CHEBI:15378"/>
        <dbReference type="ChEBI" id="CHEBI:17544"/>
        <dbReference type="ChEBI" id="CHEBI:30616"/>
        <dbReference type="ChEBI" id="CHEBI:43474"/>
        <dbReference type="ChEBI" id="CHEBI:57288"/>
        <dbReference type="ChEBI" id="CHEBI:57384"/>
        <dbReference type="ChEBI" id="CHEBI:456216"/>
        <dbReference type="EC" id="6.4.1.2"/>
    </reaction>
</comment>
<dbReference type="EMBL" id="BRXW01000651">
    <property type="protein sequence ID" value="GMH72273.1"/>
    <property type="molecule type" value="Genomic_DNA"/>
</dbReference>
<comment type="pathway">
    <text evidence="3">Lipid metabolism; malonyl-CoA biosynthesis; malonyl-CoA from acetyl-CoA: step 1/1.</text>
</comment>
<dbReference type="SUPFAM" id="SSF52096">
    <property type="entry name" value="ClpP/crotonase"/>
    <property type="match status" value="2"/>
</dbReference>
<dbReference type="GO" id="GO:0005524">
    <property type="term" value="F:ATP binding"/>
    <property type="evidence" value="ECO:0007669"/>
    <property type="project" value="UniProtKB-UniRule"/>
</dbReference>
<dbReference type="Gene3D" id="3.30.470.20">
    <property type="entry name" value="ATP-grasp fold, B domain"/>
    <property type="match status" value="1"/>
</dbReference>
<dbReference type="PROSITE" id="PS00188">
    <property type="entry name" value="BIOTIN"/>
    <property type="match status" value="1"/>
</dbReference>
<evidence type="ECO:0000256" key="8">
    <source>
        <dbReference type="ARBA" id="ARBA00022553"/>
    </source>
</evidence>
<evidence type="ECO:0000259" key="25">
    <source>
        <dbReference type="PROSITE" id="PS50975"/>
    </source>
</evidence>
<dbReference type="Pfam" id="PF02785">
    <property type="entry name" value="Biotin_carb_C"/>
    <property type="match status" value="1"/>
</dbReference>
<evidence type="ECO:0000256" key="16">
    <source>
        <dbReference type="ARBA" id="ARBA00023160"/>
    </source>
</evidence>
<dbReference type="FunFam" id="2.40.50.100:FF:000005">
    <property type="entry name" value="Acetyl-CoA carboxylase 1"/>
    <property type="match status" value="1"/>
</dbReference>
<dbReference type="InterPro" id="IPR049076">
    <property type="entry name" value="ACCA"/>
</dbReference>
<accession>A0A9W7EB67</accession>
<dbReference type="Gene3D" id="3.40.50.20">
    <property type="match status" value="1"/>
</dbReference>
<dbReference type="InterPro" id="IPR001882">
    <property type="entry name" value="Biotin_BS"/>
</dbReference>
<dbReference type="InterPro" id="IPR011764">
    <property type="entry name" value="Biotin_carboxylation_dom"/>
</dbReference>
<dbReference type="GO" id="GO:0006633">
    <property type="term" value="P:fatty acid biosynthetic process"/>
    <property type="evidence" value="ECO:0007669"/>
    <property type="project" value="UniProtKB-KW"/>
</dbReference>
<dbReference type="PROSITE" id="PS50989">
    <property type="entry name" value="COA_CT_CTER"/>
    <property type="match status" value="1"/>
</dbReference>
<keyword evidence="13 22" id="KW-0067">ATP-binding</keyword>
<dbReference type="InterPro" id="IPR034733">
    <property type="entry name" value="AcCoA_carboxyl_beta"/>
</dbReference>
<dbReference type="SUPFAM" id="SSF51230">
    <property type="entry name" value="Single hybrid motif"/>
    <property type="match status" value="1"/>
</dbReference>
<dbReference type="InterPro" id="IPR011763">
    <property type="entry name" value="COA_CT_C"/>
</dbReference>